<keyword evidence="1" id="KW-0472">Membrane</keyword>
<gene>
    <name evidence="2" type="ORF">FAES_4948</name>
</gene>
<evidence type="ECO:0000256" key="1">
    <source>
        <dbReference type="SAM" id="Phobius"/>
    </source>
</evidence>
<feature type="transmembrane region" description="Helical" evidence="1">
    <location>
        <begin position="6"/>
        <end position="25"/>
    </location>
</feature>
<feature type="transmembrane region" description="Helical" evidence="1">
    <location>
        <begin position="187"/>
        <end position="212"/>
    </location>
</feature>
<dbReference type="PATRIC" id="fig|1166018.3.peg.1920"/>
<dbReference type="OrthoDB" id="651989at2"/>
<reference evidence="2 3" key="1">
    <citation type="journal article" date="2012" name="J. Bacteriol.">
        <title>Genome Sequence of Fibrella aestuarina BUZ 2T, a Filamentous Marine Bacterium.</title>
        <authorList>
            <person name="Filippini M."/>
            <person name="Qi W."/>
            <person name="Blom J."/>
            <person name="Goesmann A."/>
            <person name="Smits T.H."/>
            <person name="Bagheri H.C."/>
        </authorList>
    </citation>
    <scope>NUCLEOTIDE SEQUENCE [LARGE SCALE GENOMIC DNA]</scope>
    <source>
        <strain evidence="3">BUZ 2T</strain>
    </source>
</reference>
<dbReference type="RefSeq" id="WP_015334046.1">
    <property type="nucleotide sequence ID" value="NC_020054.1"/>
</dbReference>
<organism evidence="2 3">
    <name type="scientific">Fibrella aestuarina BUZ 2</name>
    <dbReference type="NCBI Taxonomy" id="1166018"/>
    <lineage>
        <taxon>Bacteria</taxon>
        <taxon>Pseudomonadati</taxon>
        <taxon>Bacteroidota</taxon>
        <taxon>Cytophagia</taxon>
        <taxon>Cytophagales</taxon>
        <taxon>Spirosomataceae</taxon>
        <taxon>Fibrella</taxon>
    </lineage>
</organism>
<protein>
    <submittedName>
        <fullName evidence="2">Uncharacterized protein</fullName>
    </submittedName>
</protein>
<accession>I0KFP4</accession>
<dbReference type="KEGG" id="fae:FAES_4948"/>
<dbReference type="HOGENOM" id="CLU_1281521_0_0_10"/>
<feature type="transmembrane region" description="Helical" evidence="1">
    <location>
        <begin position="154"/>
        <end position="175"/>
    </location>
</feature>
<dbReference type="EMBL" id="HE796683">
    <property type="protein sequence ID" value="CCH02947.1"/>
    <property type="molecule type" value="Genomic_DNA"/>
</dbReference>
<dbReference type="STRING" id="1166018.FAES_4948"/>
<name>I0KFP4_9BACT</name>
<sequence length="222" mass="25286">MQDFLIWFSRYGSYCLLLSAGMVLFRFQYLTGYLRFVGWFVGLAVAGELVSHLTAHVLHVPNTYILHGYTILEFNIIALVYGRFFGHFYSRFFVPWLMAGFTVLALLNSAFIQPPTGGNAYARGLEAILVIALALLAFYKLLNELSARRLDKQPIFWINTGFLLYFAGSLFFLLFSNVVLYDSNQTLKFAVFALHVLLIVMMHVLISIGLWFSPSLRATSTY</sequence>
<feature type="transmembrane region" description="Helical" evidence="1">
    <location>
        <begin position="124"/>
        <end position="142"/>
    </location>
</feature>
<proteinExistence type="predicted"/>
<keyword evidence="3" id="KW-1185">Reference proteome</keyword>
<dbReference type="AlphaFoldDB" id="I0KFP4"/>
<evidence type="ECO:0000313" key="2">
    <source>
        <dbReference type="EMBL" id="CCH02947.1"/>
    </source>
</evidence>
<feature type="transmembrane region" description="Helical" evidence="1">
    <location>
        <begin position="64"/>
        <end position="81"/>
    </location>
</feature>
<feature type="transmembrane region" description="Helical" evidence="1">
    <location>
        <begin position="37"/>
        <end position="58"/>
    </location>
</feature>
<feature type="transmembrane region" description="Helical" evidence="1">
    <location>
        <begin position="93"/>
        <end position="112"/>
    </location>
</feature>
<keyword evidence="1" id="KW-0812">Transmembrane</keyword>
<dbReference type="Proteomes" id="UP000011058">
    <property type="component" value="Chromosome"/>
</dbReference>
<evidence type="ECO:0000313" key="3">
    <source>
        <dbReference type="Proteomes" id="UP000011058"/>
    </source>
</evidence>
<dbReference type="eggNOG" id="ENOG5032QV4">
    <property type="taxonomic scope" value="Bacteria"/>
</dbReference>
<keyword evidence="1" id="KW-1133">Transmembrane helix</keyword>